<accession>A0A7X5ZAG0</accession>
<evidence type="ECO:0000313" key="1">
    <source>
        <dbReference type="EMBL" id="NIH93584.1"/>
    </source>
</evidence>
<comment type="caution">
    <text evidence="1">The sequence shown here is derived from an EMBL/GenBank/DDBJ whole genome shotgun (WGS) entry which is preliminary data.</text>
</comment>
<keyword evidence="2" id="KW-1185">Reference proteome</keyword>
<dbReference type="Proteomes" id="UP000547444">
    <property type="component" value="Unassembled WGS sequence"/>
</dbReference>
<gene>
    <name evidence="1" type="ORF">FHU31_000540</name>
</gene>
<proteinExistence type="predicted"/>
<sequence length="29" mass="3355">MRSLVISREGNTVSLQLTRGHTQLFWINP</sequence>
<protein>
    <submittedName>
        <fullName evidence="1">Uncharacterized protein</fullName>
    </submittedName>
</protein>
<organism evidence="1 2">
    <name type="scientific">Mycolicibacterium fluoranthenivorans</name>
    <dbReference type="NCBI Taxonomy" id="258505"/>
    <lineage>
        <taxon>Bacteria</taxon>
        <taxon>Bacillati</taxon>
        <taxon>Actinomycetota</taxon>
        <taxon>Actinomycetes</taxon>
        <taxon>Mycobacteriales</taxon>
        <taxon>Mycobacteriaceae</taxon>
        <taxon>Mycolicibacterium</taxon>
    </lineage>
</organism>
<name>A0A7X5ZAG0_9MYCO</name>
<evidence type="ECO:0000313" key="2">
    <source>
        <dbReference type="Proteomes" id="UP000547444"/>
    </source>
</evidence>
<dbReference type="AlphaFoldDB" id="A0A7X5ZAG0"/>
<reference evidence="1 2" key="1">
    <citation type="submission" date="2020-03" db="EMBL/GenBank/DDBJ databases">
        <title>Sequencing the genomes of 1000 actinobacteria strains.</title>
        <authorList>
            <person name="Klenk H.-P."/>
        </authorList>
    </citation>
    <scope>NUCLEOTIDE SEQUENCE [LARGE SCALE GENOMIC DNA]</scope>
    <source>
        <strain evidence="1 2">DSM 44556</strain>
    </source>
</reference>
<dbReference type="EMBL" id="JAANOW010000001">
    <property type="protein sequence ID" value="NIH93584.1"/>
    <property type="molecule type" value="Genomic_DNA"/>
</dbReference>